<dbReference type="GO" id="GO:0016787">
    <property type="term" value="F:hydrolase activity"/>
    <property type="evidence" value="ECO:0007669"/>
    <property type="project" value="UniProtKB-KW"/>
</dbReference>
<dbReference type="PANTHER" id="PTHR12725">
    <property type="entry name" value="HALOACID DEHALOGENASE-LIKE HYDROLASE"/>
    <property type="match status" value="1"/>
</dbReference>
<dbReference type="InterPro" id="IPR006439">
    <property type="entry name" value="HAD-SF_hydro_IA"/>
</dbReference>
<feature type="region of interest" description="Disordered" evidence="1">
    <location>
        <begin position="1"/>
        <end position="23"/>
    </location>
</feature>
<dbReference type="Pfam" id="PF00702">
    <property type="entry name" value="Hydrolase"/>
    <property type="match status" value="1"/>
</dbReference>
<feature type="compositionally biased region" description="Basic and acidic residues" evidence="1">
    <location>
        <begin position="231"/>
        <end position="242"/>
    </location>
</feature>
<dbReference type="PANTHER" id="PTHR12725:SF117">
    <property type="entry name" value="HALOACID DEHALOGENASE-LIKE HYDROLASE"/>
    <property type="match status" value="1"/>
</dbReference>
<dbReference type="InterPro" id="IPR023214">
    <property type="entry name" value="HAD_sf"/>
</dbReference>
<sequence>MCPTPPSRPASLHDKPPHHEPLRNRADWAQVRDWVFDLDNTLYPPRLRLFDQIEARMTAYVARELKLAPPEADRLRHEYYRLYGTTLAGLMHEHDLDPLPYLHEVHEIDLGHVPPAPDLAAAIGALSGRRWVYTNGSAPYARRVLTARGLDRLFDGVFGVEDAGFHPKPRRAAFETVFARAGIAPATGAMFEDDPRNLSVPHEMGMRTVLVTPDPSEPDAAGPHAASPHAADPHATDPDAPHIHHRTHDLAGFLRHLI</sequence>
<evidence type="ECO:0000256" key="1">
    <source>
        <dbReference type="SAM" id="MobiDB-lite"/>
    </source>
</evidence>
<dbReference type="AlphaFoldDB" id="A0A1N7JJD6"/>
<dbReference type="OrthoDB" id="9803141at2"/>
<dbReference type="STRING" id="407234.SAMN05421795_10147"/>
<dbReference type="Gene3D" id="3.40.50.1000">
    <property type="entry name" value="HAD superfamily/HAD-like"/>
    <property type="match status" value="1"/>
</dbReference>
<keyword evidence="2" id="KW-0378">Hydrolase</keyword>
<dbReference type="NCBIfam" id="TIGR01993">
    <property type="entry name" value="Pyr-5-nucltdase"/>
    <property type="match status" value="1"/>
</dbReference>
<dbReference type="SUPFAM" id="SSF56784">
    <property type="entry name" value="HAD-like"/>
    <property type="match status" value="1"/>
</dbReference>
<reference evidence="3" key="1">
    <citation type="submission" date="2017-01" db="EMBL/GenBank/DDBJ databases">
        <authorList>
            <person name="Varghese N."/>
            <person name="Submissions S."/>
        </authorList>
    </citation>
    <scope>NUCLEOTIDE SEQUENCE [LARGE SCALE GENOMIC DNA]</scope>
    <source>
        <strain evidence="3">DSM 18714</strain>
    </source>
</reference>
<proteinExistence type="predicted"/>
<dbReference type="Proteomes" id="UP000186098">
    <property type="component" value="Unassembled WGS sequence"/>
</dbReference>
<dbReference type="Gene3D" id="1.10.150.450">
    <property type="match status" value="1"/>
</dbReference>
<protein>
    <submittedName>
        <fullName evidence="2">Putative hydrolase of the HAD superfamily</fullName>
    </submittedName>
</protein>
<organism evidence="2 3">
    <name type="scientific">Phaeovulum vinaykumarii</name>
    <dbReference type="NCBI Taxonomy" id="407234"/>
    <lineage>
        <taxon>Bacteria</taxon>
        <taxon>Pseudomonadati</taxon>
        <taxon>Pseudomonadota</taxon>
        <taxon>Alphaproteobacteria</taxon>
        <taxon>Rhodobacterales</taxon>
        <taxon>Paracoccaceae</taxon>
        <taxon>Phaeovulum</taxon>
    </lineage>
</organism>
<dbReference type="NCBIfam" id="TIGR01509">
    <property type="entry name" value="HAD-SF-IA-v3"/>
    <property type="match status" value="1"/>
</dbReference>
<evidence type="ECO:0000313" key="2">
    <source>
        <dbReference type="EMBL" id="SIS49381.1"/>
    </source>
</evidence>
<dbReference type="InterPro" id="IPR010237">
    <property type="entry name" value="Pyr-5-nucltdase"/>
</dbReference>
<accession>A0A1N7JJD6</accession>
<gene>
    <name evidence="2" type="ORF">SAMN05421795_10147</name>
</gene>
<dbReference type="SFLD" id="SFLDS00003">
    <property type="entry name" value="Haloacid_Dehalogenase"/>
    <property type="match status" value="1"/>
</dbReference>
<dbReference type="EMBL" id="FTOM01000001">
    <property type="protein sequence ID" value="SIS49381.1"/>
    <property type="molecule type" value="Genomic_DNA"/>
</dbReference>
<feature type="region of interest" description="Disordered" evidence="1">
    <location>
        <begin position="210"/>
        <end position="244"/>
    </location>
</feature>
<feature type="compositionally biased region" description="Low complexity" evidence="1">
    <location>
        <begin position="218"/>
        <end position="230"/>
    </location>
</feature>
<dbReference type="SFLD" id="SFLDG01132">
    <property type="entry name" value="C1.5.3:_5'-Nucleotidase_Like"/>
    <property type="match status" value="1"/>
</dbReference>
<dbReference type="SFLD" id="SFLDG01129">
    <property type="entry name" value="C1.5:_HAD__Beta-PGM__Phosphata"/>
    <property type="match status" value="1"/>
</dbReference>
<dbReference type="CDD" id="cd02604">
    <property type="entry name" value="HAD_5NT"/>
    <property type="match status" value="1"/>
</dbReference>
<dbReference type="RefSeq" id="WP_083947497.1">
    <property type="nucleotide sequence ID" value="NZ_FTOM01000001.1"/>
</dbReference>
<feature type="compositionally biased region" description="Basic and acidic residues" evidence="1">
    <location>
        <begin position="11"/>
        <end position="23"/>
    </location>
</feature>
<keyword evidence="3" id="KW-1185">Reference proteome</keyword>
<evidence type="ECO:0000313" key="3">
    <source>
        <dbReference type="Proteomes" id="UP000186098"/>
    </source>
</evidence>
<dbReference type="InterPro" id="IPR036412">
    <property type="entry name" value="HAD-like_sf"/>
</dbReference>
<name>A0A1N7JJD6_9RHOB</name>